<sequence length="291" mass="33139">MDSVAIIVINRDRPDLTDAVVAQVRDMGAGLDVGLYVVEAGSSPQGRSRHATHSFHDPTYRGRYFAFNQGLAFAHADRPAWDYYWFVCNDIVFAPGQDTLRLLWEAMQTDPAMAAIGPGEPEADDYQGCFPKPGRQWHKASTIHGLAMLLRGDAYREVGYCSPRFHYSQGAGTEFAYNVYRAGWFLAYSDVATLYHAPGGSTYGQVVPLSRHEYQRRARNFAAKELRRLYGPDWDEVFTAVLPPDVEDNTFPWQKQVWETRLRRNYKADFPRFFRAGSRVKQALRRLIGRG</sequence>
<comment type="caution">
    <text evidence="1">The sequence shown here is derived from an EMBL/GenBank/DDBJ whole genome shotgun (WGS) entry which is preliminary data.</text>
</comment>
<keyword evidence="2" id="KW-1185">Reference proteome</keyword>
<evidence type="ECO:0000313" key="1">
    <source>
        <dbReference type="EMBL" id="MCB5200647.1"/>
    </source>
</evidence>
<protein>
    <recommendedName>
        <fullName evidence="3">GT2 family glycosyltransferase</fullName>
    </recommendedName>
</protein>
<name>A0ABS8BY30_9RHOB</name>
<dbReference type="EMBL" id="JAJATZ010000010">
    <property type="protein sequence ID" value="MCB5200647.1"/>
    <property type="molecule type" value="Genomic_DNA"/>
</dbReference>
<dbReference type="Gene3D" id="3.90.550.10">
    <property type="entry name" value="Spore Coat Polysaccharide Biosynthesis Protein SpsA, Chain A"/>
    <property type="match status" value="1"/>
</dbReference>
<accession>A0ABS8BY30</accession>
<evidence type="ECO:0008006" key="3">
    <source>
        <dbReference type="Google" id="ProtNLM"/>
    </source>
</evidence>
<organism evidence="1 2">
    <name type="scientific">Loktanella gaetbuli</name>
    <dbReference type="NCBI Taxonomy" id="2881335"/>
    <lineage>
        <taxon>Bacteria</taxon>
        <taxon>Pseudomonadati</taxon>
        <taxon>Pseudomonadota</taxon>
        <taxon>Alphaproteobacteria</taxon>
        <taxon>Rhodobacterales</taxon>
        <taxon>Roseobacteraceae</taxon>
        <taxon>Loktanella</taxon>
    </lineage>
</organism>
<evidence type="ECO:0000313" key="2">
    <source>
        <dbReference type="Proteomes" id="UP001138961"/>
    </source>
</evidence>
<reference evidence="1" key="1">
    <citation type="submission" date="2021-10" db="EMBL/GenBank/DDBJ databases">
        <title>Loktanella gaetbuli sp. nov., isolated from a tidal flat.</title>
        <authorList>
            <person name="Park S."/>
            <person name="Yoon J.-H."/>
        </authorList>
    </citation>
    <scope>NUCLEOTIDE SEQUENCE</scope>
    <source>
        <strain evidence="1">TSTF-M6</strain>
    </source>
</reference>
<dbReference type="Proteomes" id="UP001138961">
    <property type="component" value="Unassembled WGS sequence"/>
</dbReference>
<gene>
    <name evidence="1" type="ORF">LGQ03_15520</name>
</gene>
<dbReference type="SUPFAM" id="SSF53448">
    <property type="entry name" value="Nucleotide-diphospho-sugar transferases"/>
    <property type="match status" value="1"/>
</dbReference>
<dbReference type="InterPro" id="IPR029044">
    <property type="entry name" value="Nucleotide-diphossugar_trans"/>
</dbReference>
<proteinExistence type="predicted"/>
<dbReference type="RefSeq" id="WP_226749127.1">
    <property type="nucleotide sequence ID" value="NZ_JAJATZ010000010.1"/>
</dbReference>